<evidence type="ECO:0000313" key="2">
    <source>
        <dbReference type="EMBL" id="KAG2649651.1"/>
    </source>
</evidence>
<dbReference type="AlphaFoldDB" id="A0A8T0WJ58"/>
<gene>
    <name evidence="2" type="ORF">PVAP13_1NG125519</name>
</gene>
<protein>
    <submittedName>
        <fullName evidence="2">Uncharacterized protein</fullName>
    </submittedName>
</protein>
<keyword evidence="3" id="KW-1185">Reference proteome</keyword>
<feature type="region of interest" description="Disordered" evidence="1">
    <location>
        <begin position="1"/>
        <end position="149"/>
    </location>
</feature>
<sequence>MEGTTTAGGSSLPPETIIVPSPRGQKRGAPDDDEAAGVGADRGSPRRAAGVDAVLGDEEEPMEFMEEEEESTMEYVEEEDDEEELEEPEDDATPARELFDFLRVHSGPADDATAPGSSSTAGQEPVDLTLRLGVGPLADHRGGTVDTTLSHGEDDGGCYRLHGETVIRAMPLGAASNAEPDLDDDVEFARYVAADLSPSDVPSPPPPPEDLTVDDSAIDCFASTAGDGSVGSAADDAAGRRPSTVLDLNKPCPSEYTDGAPAPSRVPDPAPADVDRAADVDERPAVEQRHQSRALFIDFFCSPAQDVRAPGVLTADSS</sequence>
<dbReference type="EMBL" id="CM029038">
    <property type="protein sequence ID" value="KAG2649651.1"/>
    <property type="molecule type" value="Genomic_DNA"/>
</dbReference>
<feature type="compositionally biased region" description="Acidic residues" evidence="1">
    <location>
        <begin position="55"/>
        <end position="92"/>
    </location>
</feature>
<name>A0A8T0WJ58_PANVG</name>
<feature type="compositionally biased region" description="Low complexity" evidence="1">
    <location>
        <begin position="222"/>
        <end position="236"/>
    </location>
</feature>
<dbReference type="Proteomes" id="UP000823388">
    <property type="component" value="Chromosome 1N"/>
</dbReference>
<evidence type="ECO:0000313" key="3">
    <source>
        <dbReference type="Proteomes" id="UP000823388"/>
    </source>
</evidence>
<evidence type="ECO:0000256" key="1">
    <source>
        <dbReference type="SAM" id="MobiDB-lite"/>
    </source>
</evidence>
<organism evidence="2 3">
    <name type="scientific">Panicum virgatum</name>
    <name type="common">Blackwell switchgrass</name>
    <dbReference type="NCBI Taxonomy" id="38727"/>
    <lineage>
        <taxon>Eukaryota</taxon>
        <taxon>Viridiplantae</taxon>
        <taxon>Streptophyta</taxon>
        <taxon>Embryophyta</taxon>
        <taxon>Tracheophyta</taxon>
        <taxon>Spermatophyta</taxon>
        <taxon>Magnoliopsida</taxon>
        <taxon>Liliopsida</taxon>
        <taxon>Poales</taxon>
        <taxon>Poaceae</taxon>
        <taxon>PACMAD clade</taxon>
        <taxon>Panicoideae</taxon>
        <taxon>Panicodae</taxon>
        <taxon>Paniceae</taxon>
        <taxon>Panicinae</taxon>
        <taxon>Panicum</taxon>
        <taxon>Panicum sect. Hiantes</taxon>
    </lineage>
</organism>
<feature type="compositionally biased region" description="Basic and acidic residues" evidence="1">
    <location>
        <begin position="273"/>
        <end position="288"/>
    </location>
</feature>
<feature type="compositionally biased region" description="Basic and acidic residues" evidence="1">
    <location>
        <begin position="93"/>
        <end position="103"/>
    </location>
</feature>
<comment type="caution">
    <text evidence="2">The sequence shown here is derived from an EMBL/GenBank/DDBJ whole genome shotgun (WGS) entry which is preliminary data.</text>
</comment>
<feature type="region of interest" description="Disordered" evidence="1">
    <location>
        <begin position="222"/>
        <end position="288"/>
    </location>
</feature>
<accession>A0A8T0WJ58</accession>
<proteinExistence type="predicted"/>
<reference evidence="2" key="1">
    <citation type="submission" date="2020-05" db="EMBL/GenBank/DDBJ databases">
        <title>WGS assembly of Panicum virgatum.</title>
        <authorList>
            <person name="Lovell J.T."/>
            <person name="Jenkins J."/>
            <person name="Shu S."/>
            <person name="Juenger T.E."/>
            <person name="Schmutz J."/>
        </authorList>
    </citation>
    <scope>NUCLEOTIDE SEQUENCE</scope>
    <source>
        <strain evidence="2">AP13</strain>
    </source>
</reference>